<sequence length="394" mass="43141">MARGQNFAAEGRPYKTPLTDDDAEPQLIGGGLDDPLPSNAPTPRSAVAPTTSSFPAVPTDPDEFCGVPRRQAYLLIALTVLIVAVVAATVGVVVSNNGSDESSNVPIRTDFELEPDVIVQTSQQKLNLIRKTFEAYPILRSHMEQLPSESATLTKEVLDDETADPFLRAASWMILENGLNYEQAIVPRFALVAFYFAQGGPNWTTRTSWLSPDINHCEWYGVRCCTGIRREMVFSCKSFSEYSVVEIDMEENNMTGKISNALVLLQSLNALVLRRNSLTGVIPADTVAAMPSLRILSLQRNRLSGPIPDNLRDNGALGKILSFLPQLTSCIALLSFLAIQDTLQIHGNAFTGEFPLSYCPGRATIFRYLTLDCSVNACDPSCCYAENCIDAVYE</sequence>
<dbReference type="HOGENOM" id="CLU_845851_0_0_1"/>
<accession>B5Y3T3</accession>
<dbReference type="eggNOG" id="ENOG502STZY">
    <property type="taxonomic scope" value="Eukaryota"/>
</dbReference>
<organism evidence="3 4">
    <name type="scientific">Phaeodactylum tricornutum (strain CCAP 1055/1)</name>
    <dbReference type="NCBI Taxonomy" id="556484"/>
    <lineage>
        <taxon>Eukaryota</taxon>
        <taxon>Sar</taxon>
        <taxon>Stramenopiles</taxon>
        <taxon>Ochrophyta</taxon>
        <taxon>Bacillariophyta</taxon>
        <taxon>Bacillariophyceae</taxon>
        <taxon>Bacillariophycidae</taxon>
        <taxon>Naviculales</taxon>
        <taxon>Phaeodactylaceae</taxon>
        <taxon>Phaeodactylum</taxon>
    </lineage>
</organism>
<dbReference type="STRING" id="556484.B5Y3T3"/>
<protein>
    <submittedName>
        <fullName evidence="3">Uncharacterized protein</fullName>
    </submittedName>
</protein>
<keyword evidence="4" id="KW-1185">Reference proteome</keyword>
<feature type="region of interest" description="Disordered" evidence="1">
    <location>
        <begin position="1"/>
        <end position="59"/>
    </location>
</feature>
<dbReference type="Pfam" id="PF00560">
    <property type="entry name" value="LRR_1"/>
    <property type="match status" value="1"/>
</dbReference>
<name>B5Y3T3_PHATC</name>
<dbReference type="OrthoDB" id="776842at2759"/>
<evidence type="ECO:0000256" key="1">
    <source>
        <dbReference type="SAM" id="MobiDB-lite"/>
    </source>
</evidence>
<keyword evidence="2" id="KW-0472">Membrane</keyword>
<dbReference type="RefSeq" id="XP_002185893.1">
    <property type="nucleotide sequence ID" value="XM_002185857.1"/>
</dbReference>
<dbReference type="InterPro" id="IPR050994">
    <property type="entry name" value="At_inactive_RLKs"/>
</dbReference>
<dbReference type="KEGG" id="pti:PHATR_46795"/>
<dbReference type="PaxDb" id="2850-Phatr46795"/>
<dbReference type="InterPro" id="IPR032675">
    <property type="entry name" value="LRR_dom_sf"/>
</dbReference>
<dbReference type="InParanoid" id="B5Y3T3"/>
<dbReference type="SUPFAM" id="SSF52058">
    <property type="entry name" value="L domain-like"/>
    <property type="match status" value="1"/>
</dbReference>
<evidence type="ECO:0000313" key="4">
    <source>
        <dbReference type="Proteomes" id="UP000000759"/>
    </source>
</evidence>
<dbReference type="Gene3D" id="3.80.10.10">
    <property type="entry name" value="Ribonuclease Inhibitor"/>
    <property type="match status" value="1"/>
</dbReference>
<keyword evidence="2" id="KW-0812">Transmembrane</keyword>
<dbReference type="PANTHER" id="PTHR48010">
    <property type="entry name" value="OS05G0588300 PROTEIN"/>
    <property type="match status" value="1"/>
</dbReference>
<dbReference type="GeneID" id="7204544"/>
<dbReference type="PANTHER" id="PTHR48010:SF58">
    <property type="entry name" value="RECEPTOR PROTEIN KINASE-LIKE PROTEIN ZAR1"/>
    <property type="match status" value="1"/>
</dbReference>
<evidence type="ECO:0000313" key="3">
    <source>
        <dbReference type="EMBL" id="ACI65363.1"/>
    </source>
</evidence>
<reference evidence="3 4" key="1">
    <citation type="journal article" date="2008" name="Nature">
        <title>The Phaeodactylum genome reveals the evolutionary history of diatom genomes.</title>
        <authorList>
            <person name="Bowler C."/>
            <person name="Allen A.E."/>
            <person name="Badger J.H."/>
            <person name="Grimwood J."/>
            <person name="Jabbari K."/>
            <person name="Kuo A."/>
            <person name="Maheswari U."/>
            <person name="Martens C."/>
            <person name="Maumus F."/>
            <person name="Otillar R.P."/>
            <person name="Rayko E."/>
            <person name="Salamov A."/>
            <person name="Vandepoele K."/>
            <person name="Beszteri B."/>
            <person name="Gruber A."/>
            <person name="Heijde M."/>
            <person name="Katinka M."/>
            <person name="Mock T."/>
            <person name="Valentin K."/>
            <person name="Verret F."/>
            <person name="Berges J.A."/>
            <person name="Brownlee C."/>
            <person name="Cadoret J.P."/>
            <person name="Chiovitti A."/>
            <person name="Choi C.J."/>
            <person name="Coesel S."/>
            <person name="De Martino A."/>
            <person name="Detter J.C."/>
            <person name="Durkin C."/>
            <person name="Falciatore A."/>
            <person name="Fournet J."/>
            <person name="Haruta M."/>
            <person name="Huysman M.J."/>
            <person name="Jenkins B.D."/>
            <person name="Jiroutova K."/>
            <person name="Jorgensen R.E."/>
            <person name="Joubert Y."/>
            <person name="Kaplan A."/>
            <person name="Kroger N."/>
            <person name="Kroth P.G."/>
            <person name="La Roche J."/>
            <person name="Lindquist E."/>
            <person name="Lommer M."/>
            <person name="Martin-Jezequel V."/>
            <person name="Lopez P.J."/>
            <person name="Lucas S."/>
            <person name="Mangogna M."/>
            <person name="McGinnis K."/>
            <person name="Medlin L.K."/>
            <person name="Montsant A."/>
            <person name="Oudot-Le Secq M.P."/>
            <person name="Napoli C."/>
            <person name="Obornik M."/>
            <person name="Parker M.S."/>
            <person name="Petit J.L."/>
            <person name="Porcel B.M."/>
            <person name="Poulsen N."/>
            <person name="Robison M."/>
            <person name="Rychlewski L."/>
            <person name="Rynearson T.A."/>
            <person name="Schmutz J."/>
            <person name="Shapiro H."/>
            <person name="Siaut M."/>
            <person name="Stanley M."/>
            <person name="Sussman M.R."/>
            <person name="Taylor A.R."/>
            <person name="Vardi A."/>
            <person name="von Dassow P."/>
            <person name="Vyverman W."/>
            <person name="Willis A."/>
            <person name="Wyrwicz L.S."/>
            <person name="Rokhsar D.S."/>
            <person name="Weissenbach J."/>
            <person name="Armbrust E.V."/>
            <person name="Green B.R."/>
            <person name="Van de Peer Y."/>
            <person name="Grigoriev I.V."/>
        </authorList>
    </citation>
    <scope>NUCLEOTIDE SEQUENCE [LARGE SCALE GENOMIC DNA]</scope>
    <source>
        <strain evidence="3 4">CCAP 1055/1</strain>
    </source>
</reference>
<dbReference type="EMBL" id="CP001141">
    <property type="protein sequence ID" value="ACI65363.1"/>
    <property type="molecule type" value="Genomic_DNA"/>
</dbReference>
<dbReference type="AlphaFoldDB" id="B5Y3T3"/>
<proteinExistence type="predicted"/>
<keyword evidence="2" id="KW-1133">Transmembrane helix</keyword>
<feature type="transmembrane region" description="Helical" evidence="2">
    <location>
        <begin position="72"/>
        <end position="94"/>
    </location>
</feature>
<reference evidence="4" key="2">
    <citation type="submission" date="2008-08" db="EMBL/GenBank/DDBJ databases">
        <authorList>
            <consortium name="Diatom Consortium"/>
            <person name="Grigoriev I."/>
            <person name="Grimwood J."/>
            <person name="Kuo A."/>
            <person name="Otillar R.P."/>
            <person name="Salamov A."/>
            <person name="Detter J.C."/>
            <person name="Lindquist E."/>
            <person name="Shapiro H."/>
            <person name="Lucas S."/>
            <person name="Glavina del Rio T."/>
            <person name="Pitluck S."/>
            <person name="Rokhsar D."/>
            <person name="Bowler C."/>
        </authorList>
    </citation>
    <scope>GENOME REANNOTATION</scope>
    <source>
        <strain evidence="4">CCAP 1055/1</strain>
    </source>
</reference>
<dbReference type="InterPro" id="IPR001611">
    <property type="entry name" value="Leu-rich_rpt"/>
</dbReference>
<evidence type="ECO:0000256" key="2">
    <source>
        <dbReference type="SAM" id="Phobius"/>
    </source>
</evidence>
<dbReference type="Proteomes" id="UP000000759">
    <property type="component" value="Chromosome 11"/>
</dbReference>
<gene>
    <name evidence="3" type="ORF">PHATR_46795</name>
</gene>